<dbReference type="InterPro" id="IPR036390">
    <property type="entry name" value="WH_DNA-bd_sf"/>
</dbReference>
<keyword evidence="3" id="KW-0805">Transcription regulation</keyword>
<dbReference type="AlphaFoldDB" id="A0AAD1SU83"/>
<evidence type="ECO:0000313" key="13">
    <source>
        <dbReference type="Proteomes" id="UP001295444"/>
    </source>
</evidence>
<evidence type="ECO:0000256" key="2">
    <source>
        <dbReference type="ARBA" id="ARBA00022794"/>
    </source>
</evidence>
<dbReference type="GO" id="GO:0000981">
    <property type="term" value="F:DNA-binding transcription factor activity, RNA polymerase II-specific"/>
    <property type="evidence" value="ECO:0007669"/>
    <property type="project" value="TreeGrafter"/>
</dbReference>
<dbReference type="Proteomes" id="UP001295444">
    <property type="component" value="Chromosome 07"/>
</dbReference>
<evidence type="ECO:0000256" key="4">
    <source>
        <dbReference type="ARBA" id="ARBA00023125"/>
    </source>
</evidence>
<dbReference type="CDD" id="cd20023">
    <property type="entry name" value="FH_FOXJ1"/>
    <property type="match status" value="1"/>
</dbReference>
<dbReference type="SMART" id="SM00339">
    <property type="entry name" value="FH"/>
    <property type="match status" value="1"/>
</dbReference>
<comment type="subcellular location">
    <subcellularLocation>
        <location evidence="1 9">Nucleus</location>
    </subcellularLocation>
</comment>
<dbReference type="InterPro" id="IPR030456">
    <property type="entry name" value="TF_fork_head_CS_2"/>
</dbReference>
<keyword evidence="7 9" id="KW-0539">Nucleus</keyword>
<dbReference type="GO" id="GO:0000978">
    <property type="term" value="F:RNA polymerase II cis-regulatory region sequence-specific DNA binding"/>
    <property type="evidence" value="ECO:0007669"/>
    <property type="project" value="TreeGrafter"/>
</dbReference>
<evidence type="ECO:0000256" key="5">
    <source>
        <dbReference type="ARBA" id="ARBA00023159"/>
    </source>
</evidence>
<dbReference type="GO" id="GO:0005634">
    <property type="term" value="C:nucleus"/>
    <property type="evidence" value="ECO:0007669"/>
    <property type="project" value="UniProtKB-SubCell"/>
</dbReference>
<dbReference type="InterPro" id="IPR047512">
    <property type="entry name" value="FH_FOXJ1"/>
</dbReference>
<feature type="region of interest" description="Disordered" evidence="10">
    <location>
        <begin position="52"/>
        <end position="77"/>
    </location>
</feature>
<dbReference type="SUPFAM" id="SSF46785">
    <property type="entry name" value="Winged helix' DNA-binding domain"/>
    <property type="match status" value="1"/>
</dbReference>
<feature type="DNA-binding region" description="Fork-head" evidence="9">
    <location>
        <begin position="109"/>
        <end position="203"/>
    </location>
</feature>
<evidence type="ECO:0000256" key="3">
    <source>
        <dbReference type="ARBA" id="ARBA00023015"/>
    </source>
</evidence>
<feature type="region of interest" description="Disordered" evidence="10">
    <location>
        <begin position="208"/>
        <end position="228"/>
    </location>
</feature>
<gene>
    <name evidence="12" type="ORF">PECUL_23A051680</name>
</gene>
<organism evidence="12 13">
    <name type="scientific">Pelobates cultripes</name>
    <name type="common">Western spadefoot toad</name>
    <dbReference type="NCBI Taxonomy" id="61616"/>
    <lineage>
        <taxon>Eukaryota</taxon>
        <taxon>Metazoa</taxon>
        <taxon>Chordata</taxon>
        <taxon>Craniata</taxon>
        <taxon>Vertebrata</taxon>
        <taxon>Euteleostomi</taxon>
        <taxon>Amphibia</taxon>
        <taxon>Batrachia</taxon>
        <taxon>Anura</taxon>
        <taxon>Pelobatoidea</taxon>
        <taxon>Pelobatidae</taxon>
        <taxon>Pelobates</taxon>
    </lineage>
</organism>
<dbReference type="PRINTS" id="PR00053">
    <property type="entry name" value="FORKHEAD"/>
</dbReference>
<dbReference type="FunFam" id="1.10.10.10:FF:000030">
    <property type="entry name" value="Forkhead box protein K2"/>
    <property type="match status" value="1"/>
</dbReference>
<dbReference type="InterPro" id="IPR047513">
    <property type="entry name" value="FOXJ1"/>
</dbReference>
<evidence type="ECO:0000256" key="9">
    <source>
        <dbReference type="PROSITE-ProRule" id="PRU00089"/>
    </source>
</evidence>
<evidence type="ECO:0000256" key="7">
    <source>
        <dbReference type="ARBA" id="ARBA00023242"/>
    </source>
</evidence>
<keyword evidence="4 9" id="KW-0238">DNA-binding</keyword>
<keyword evidence="2" id="KW-0970">Cilium biogenesis/degradation</keyword>
<dbReference type="InterPro" id="IPR018122">
    <property type="entry name" value="TF_fork_head_CS_1"/>
</dbReference>
<name>A0AAD1SU83_PELCU</name>
<feature type="compositionally biased region" description="Polar residues" evidence="10">
    <location>
        <begin position="57"/>
        <end position="73"/>
    </location>
</feature>
<dbReference type="InterPro" id="IPR036388">
    <property type="entry name" value="WH-like_DNA-bd_sf"/>
</dbReference>
<dbReference type="InterPro" id="IPR001766">
    <property type="entry name" value="Fork_head_dom"/>
</dbReference>
<dbReference type="PANTHER" id="PTHR46805:SF4">
    <property type="entry name" value="FORKHEAD BOX PROTEIN J1.2"/>
    <property type="match status" value="1"/>
</dbReference>
<keyword evidence="5" id="KW-0010">Activator</keyword>
<evidence type="ECO:0000256" key="8">
    <source>
        <dbReference type="ARBA" id="ARBA00034770"/>
    </source>
</evidence>
<dbReference type="PROSITE" id="PS00657">
    <property type="entry name" value="FORK_HEAD_1"/>
    <property type="match status" value="1"/>
</dbReference>
<evidence type="ECO:0000313" key="12">
    <source>
        <dbReference type="EMBL" id="CAH2307622.1"/>
    </source>
</evidence>
<keyword evidence="6" id="KW-0804">Transcription</keyword>
<dbReference type="GO" id="GO:0030030">
    <property type="term" value="P:cell projection organization"/>
    <property type="evidence" value="ECO:0007669"/>
    <property type="project" value="UniProtKB-KW"/>
</dbReference>
<comment type="similarity">
    <text evidence="8">Belongs to the FOXJ1 family.</text>
</comment>
<evidence type="ECO:0000256" key="10">
    <source>
        <dbReference type="SAM" id="MobiDB-lite"/>
    </source>
</evidence>
<dbReference type="Gene3D" id="1.10.10.10">
    <property type="entry name" value="Winged helix-like DNA-binding domain superfamily/Winged helix DNA-binding domain"/>
    <property type="match status" value="1"/>
</dbReference>
<proteinExistence type="inferred from homology"/>
<dbReference type="PROSITE" id="PS50039">
    <property type="entry name" value="FORK_HEAD_3"/>
    <property type="match status" value="1"/>
</dbReference>
<evidence type="ECO:0000256" key="1">
    <source>
        <dbReference type="ARBA" id="ARBA00004123"/>
    </source>
</evidence>
<sequence length="371" mass="42010">MPVLSTSYQHQNPVAGECLREDDSLTNLQWLTDFSILSTDLSSIATIYPPPPRASQGPCSPTAGDTATCQGQQVGKPRSVTGTTAWPSLPTSCPSPAQEVDYRTNPHIKPPYSYATLICMAMEASQQRKLTLSAIYNWITQNFCYYQYADPSWQNSIRHNLSLNKCFMKVPRGKDEPGKGGFWQLDPHYAHMFVNGVLKRRRMPSSHQDVSRSNKISTHHPYQTVSRPGKHRLQQISCSYKEPHRHEKPSPVLPALRVPERHGDAIFVQEDPQYGSNFDDLDIQTALISMWWEGENAVNAMNSSVQGSHGLEVAHQEAPRMDSSWFLPSDNQPSWEEVTEEPVVDQWYSDSGYTEDVLYECPPWERVDNLL</sequence>
<accession>A0AAD1SU83</accession>
<feature type="domain" description="Fork-head" evidence="11">
    <location>
        <begin position="109"/>
        <end position="203"/>
    </location>
</feature>
<keyword evidence="13" id="KW-1185">Reference proteome</keyword>
<dbReference type="PROSITE" id="PS00658">
    <property type="entry name" value="FORK_HEAD_2"/>
    <property type="match status" value="1"/>
</dbReference>
<dbReference type="PANTHER" id="PTHR46805">
    <property type="entry name" value="FORKHEAD BOX PROTEIN J1"/>
    <property type="match status" value="1"/>
</dbReference>
<feature type="compositionally biased region" description="Polar residues" evidence="10">
    <location>
        <begin position="208"/>
        <end position="226"/>
    </location>
</feature>
<dbReference type="EMBL" id="OW240918">
    <property type="protein sequence ID" value="CAH2307622.1"/>
    <property type="molecule type" value="Genomic_DNA"/>
</dbReference>
<protein>
    <submittedName>
        <fullName evidence="12">Forkhead box J1-B-like</fullName>
    </submittedName>
</protein>
<dbReference type="Pfam" id="PF00250">
    <property type="entry name" value="Forkhead"/>
    <property type="match status" value="1"/>
</dbReference>
<evidence type="ECO:0000259" key="11">
    <source>
        <dbReference type="PROSITE" id="PS50039"/>
    </source>
</evidence>
<reference evidence="12" key="1">
    <citation type="submission" date="2022-03" db="EMBL/GenBank/DDBJ databases">
        <authorList>
            <person name="Alioto T."/>
            <person name="Alioto T."/>
            <person name="Gomez Garrido J."/>
        </authorList>
    </citation>
    <scope>NUCLEOTIDE SEQUENCE</scope>
</reference>
<evidence type="ECO:0000256" key="6">
    <source>
        <dbReference type="ARBA" id="ARBA00023163"/>
    </source>
</evidence>